<accession>A0A7Y0XCZ5</accession>
<organism evidence="1 2">
    <name type="scientific">Vibrio parahaemolyticus</name>
    <dbReference type="NCBI Taxonomy" id="670"/>
    <lineage>
        <taxon>Bacteria</taxon>
        <taxon>Pseudomonadati</taxon>
        <taxon>Pseudomonadota</taxon>
        <taxon>Gammaproteobacteria</taxon>
        <taxon>Vibrionales</taxon>
        <taxon>Vibrionaceae</taxon>
        <taxon>Vibrio</taxon>
    </lineage>
</organism>
<dbReference type="AlphaFoldDB" id="A0A7Y0XCZ5"/>
<dbReference type="InterPro" id="IPR053156">
    <property type="entry name" value="T6SS_TssM-like"/>
</dbReference>
<evidence type="ECO:0000313" key="2">
    <source>
        <dbReference type="Proteomes" id="UP000518904"/>
    </source>
</evidence>
<comment type="caution">
    <text evidence="1">The sequence shown here is derived from an EMBL/GenBank/DDBJ whole genome shotgun (WGS) entry which is preliminary data.</text>
</comment>
<protein>
    <submittedName>
        <fullName evidence="1">Uncharacterized protein</fullName>
    </submittedName>
</protein>
<feature type="non-terminal residue" evidence="1">
    <location>
        <position position="80"/>
    </location>
</feature>
<feature type="non-terminal residue" evidence="1">
    <location>
        <position position="1"/>
    </location>
</feature>
<dbReference type="PANTHER" id="PTHR36153">
    <property type="entry name" value="INNER MEMBRANE PROTEIN-RELATED"/>
    <property type="match status" value="1"/>
</dbReference>
<dbReference type="PANTHER" id="PTHR36153:SF1">
    <property type="entry name" value="TYPE VI SECRETION SYSTEM COMPONENT TSSM1"/>
    <property type="match status" value="1"/>
</dbReference>
<reference evidence="1 2" key="1">
    <citation type="submission" date="2020-04" db="EMBL/GenBank/DDBJ databases">
        <title>Whole-genome sequencing of Vibrio spp. from China reveals different genetic environments of blaCTX-M-14 among diverse lineages.</title>
        <authorList>
            <person name="Zheng Z."/>
            <person name="Ye L."/>
            <person name="Chen S."/>
        </authorList>
    </citation>
    <scope>NUCLEOTIDE SEQUENCE [LARGE SCALE GENOMIC DNA]</scope>
    <source>
        <strain evidence="1 2">Vb0551</strain>
    </source>
</reference>
<dbReference type="EMBL" id="JABCLB010001681">
    <property type="protein sequence ID" value="NMU84385.1"/>
    <property type="molecule type" value="Genomic_DNA"/>
</dbReference>
<gene>
    <name evidence="1" type="ORF">HKB16_16050</name>
</gene>
<evidence type="ECO:0000313" key="1">
    <source>
        <dbReference type="EMBL" id="NMU84385.1"/>
    </source>
</evidence>
<name>A0A7Y0XCZ5_VIBPH</name>
<proteinExistence type="predicted"/>
<sequence>EPNASREVRLKDFKRFFGYGGTLDAFFQEYLEPFVDTSKSRWRLEKEIGVRPETLMVFQRAQRIRQSFFESDNSLRVEFG</sequence>
<dbReference type="Proteomes" id="UP000518904">
    <property type="component" value="Unassembled WGS sequence"/>
</dbReference>